<evidence type="ECO:0000256" key="1">
    <source>
        <dbReference type="SAM" id="Phobius"/>
    </source>
</evidence>
<accession>A0A8S3JXV3</accession>
<evidence type="ECO:0000313" key="2">
    <source>
        <dbReference type="EMBL" id="CAF5221574.1"/>
    </source>
</evidence>
<organism evidence="2 3">
    <name type="scientific">Rotaria magnacalcarata</name>
    <dbReference type="NCBI Taxonomy" id="392030"/>
    <lineage>
        <taxon>Eukaryota</taxon>
        <taxon>Metazoa</taxon>
        <taxon>Spiralia</taxon>
        <taxon>Gnathifera</taxon>
        <taxon>Rotifera</taxon>
        <taxon>Eurotatoria</taxon>
        <taxon>Bdelloidea</taxon>
        <taxon>Philodinida</taxon>
        <taxon>Philodinidae</taxon>
        <taxon>Rotaria</taxon>
    </lineage>
</organism>
<proteinExistence type="predicted"/>
<reference evidence="2" key="1">
    <citation type="submission" date="2021-02" db="EMBL/GenBank/DDBJ databases">
        <authorList>
            <person name="Nowell W R."/>
        </authorList>
    </citation>
    <scope>NUCLEOTIDE SEQUENCE</scope>
</reference>
<keyword evidence="1" id="KW-0472">Membrane</keyword>
<protein>
    <submittedName>
        <fullName evidence="2">Uncharacterized protein</fullName>
    </submittedName>
</protein>
<feature type="non-terminal residue" evidence="2">
    <location>
        <position position="1"/>
    </location>
</feature>
<dbReference type="EMBL" id="CAJOBI010351635">
    <property type="protein sequence ID" value="CAF5221574.1"/>
    <property type="molecule type" value="Genomic_DNA"/>
</dbReference>
<dbReference type="AlphaFoldDB" id="A0A8S3JXV3"/>
<comment type="caution">
    <text evidence="2">The sequence shown here is derived from an EMBL/GenBank/DDBJ whole genome shotgun (WGS) entry which is preliminary data.</text>
</comment>
<gene>
    <name evidence="2" type="ORF">SMN809_LOCUS82427</name>
</gene>
<feature type="transmembrane region" description="Helical" evidence="1">
    <location>
        <begin position="107"/>
        <end position="131"/>
    </location>
</feature>
<name>A0A8S3JXV3_9BILA</name>
<evidence type="ECO:0000313" key="3">
    <source>
        <dbReference type="Proteomes" id="UP000676336"/>
    </source>
</evidence>
<dbReference type="Proteomes" id="UP000676336">
    <property type="component" value="Unassembled WGS sequence"/>
</dbReference>
<feature type="non-terminal residue" evidence="2">
    <location>
        <position position="167"/>
    </location>
</feature>
<keyword evidence="1" id="KW-1133">Transmembrane helix</keyword>
<keyword evidence="1" id="KW-0812">Transmembrane</keyword>
<sequence>NETTHNQKEQGRDCKPDAAEPLYHQVIFASDRELFAQHKSSKSIPITPSELIANPFESIENDTQQDGLQPVLNEIAEEKRKTIEKEFVETGSVKFNIFSIYIRSCKLFMVGLIMIFFGLTICASLSSNIWLSKWTDTVKSKTLTNNTSSRSNQIYYMNIYSILGLIQ</sequence>